<organism evidence="6 7">
    <name type="scientific">Sphagnum jensenii</name>
    <dbReference type="NCBI Taxonomy" id="128206"/>
    <lineage>
        <taxon>Eukaryota</taxon>
        <taxon>Viridiplantae</taxon>
        <taxon>Streptophyta</taxon>
        <taxon>Embryophyta</taxon>
        <taxon>Bryophyta</taxon>
        <taxon>Sphagnophytina</taxon>
        <taxon>Sphagnopsida</taxon>
        <taxon>Sphagnales</taxon>
        <taxon>Sphagnaceae</taxon>
        <taxon>Sphagnum</taxon>
    </lineage>
</organism>
<dbReference type="PROSITE" id="PS51858">
    <property type="entry name" value="PPPDE"/>
    <property type="match status" value="1"/>
</dbReference>
<proteinExistence type="inferred from homology"/>
<keyword evidence="3" id="KW-0378">Hydrolase</keyword>
<dbReference type="PANTHER" id="PTHR12378:SF7">
    <property type="entry name" value="DESUMOYLATING ISOPEPTIDASE 1"/>
    <property type="match status" value="1"/>
</dbReference>
<evidence type="ECO:0000259" key="5">
    <source>
        <dbReference type="PROSITE" id="PS51858"/>
    </source>
</evidence>
<accession>A0ABP0X9L0</accession>
<keyword evidence="7" id="KW-1185">Reference proteome</keyword>
<dbReference type="SMART" id="SM01179">
    <property type="entry name" value="DUF862"/>
    <property type="match status" value="1"/>
</dbReference>
<gene>
    <name evidence="6" type="ORF">CSSPJE1EN1_LOCUS21247</name>
</gene>
<dbReference type="EMBL" id="OZ020102">
    <property type="protein sequence ID" value="CAK9275769.1"/>
    <property type="molecule type" value="Genomic_DNA"/>
</dbReference>
<dbReference type="Gene3D" id="3.90.1720.30">
    <property type="entry name" value="PPPDE domains"/>
    <property type="match status" value="1"/>
</dbReference>
<keyword evidence="2" id="KW-0645">Protease</keyword>
<dbReference type="PANTHER" id="PTHR12378">
    <property type="entry name" value="DESUMOYLATING ISOPEPTIDASE"/>
    <property type="match status" value="1"/>
</dbReference>
<dbReference type="InterPro" id="IPR042266">
    <property type="entry name" value="PPPDE_sf"/>
</dbReference>
<comment type="similarity">
    <text evidence="1">Belongs to the DeSI family.</text>
</comment>
<dbReference type="Proteomes" id="UP001497444">
    <property type="component" value="Chromosome 7"/>
</dbReference>
<feature type="region of interest" description="Disordered" evidence="4">
    <location>
        <begin position="228"/>
        <end position="261"/>
    </location>
</feature>
<evidence type="ECO:0000256" key="4">
    <source>
        <dbReference type="SAM" id="MobiDB-lite"/>
    </source>
</evidence>
<protein>
    <recommendedName>
        <fullName evidence="5">PPPDE domain-containing protein</fullName>
    </recommendedName>
</protein>
<feature type="compositionally biased region" description="Polar residues" evidence="4">
    <location>
        <begin position="243"/>
        <end position="252"/>
    </location>
</feature>
<evidence type="ECO:0000256" key="3">
    <source>
        <dbReference type="ARBA" id="ARBA00022801"/>
    </source>
</evidence>
<dbReference type="Pfam" id="PF05903">
    <property type="entry name" value="Peptidase_C97"/>
    <property type="match status" value="1"/>
</dbReference>
<reference evidence="6" key="1">
    <citation type="submission" date="2024-02" db="EMBL/GenBank/DDBJ databases">
        <authorList>
            <consortium name="ELIXIR-Norway"/>
            <consortium name="Elixir Norway"/>
        </authorList>
    </citation>
    <scope>NUCLEOTIDE SEQUENCE</scope>
</reference>
<name>A0ABP0X9L0_9BRYO</name>
<evidence type="ECO:0000256" key="2">
    <source>
        <dbReference type="ARBA" id="ARBA00022670"/>
    </source>
</evidence>
<evidence type="ECO:0000256" key="1">
    <source>
        <dbReference type="ARBA" id="ARBA00008140"/>
    </source>
</evidence>
<evidence type="ECO:0000313" key="7">
    <source>
        <dbReference type="Proteomes" id="UP001497444"/>
    </source>
</evidence>
<evidence type="ECO:0000313" key="6">
    <source>
        <dbReference type="EMBL" id="CAK9275769.1"/>
    </source>
</evidence>
<dbReference type="InterPro" id="IPR008580">
    <property type="entry name" value="PPPDE_dom"/>
</dbReference>
<feature type="domain" description="PPPDE" evidence="5">
    <location>
        <begin position="30"/>
        <end position="170"/>
    </location>
</feature>
<sequence>MIPHMMLKKSMRNLSFLCQFCNPSLTQEGTKVELYIYDLSQGLARQLSVQFLGKALDGIWHTAVGVYGKEYYFGGGLQNNPIGQSSYGNPVQVMLLGHTQIPQDIFEEYLQEIQPRYTQETYSLMRHNCNNFSEEVSQFLLGTGIPEYILRLPEEVLSSPMGVMLMPMIENLDATLRQGQVPMPQQITSPQPMPNFSNIELPSSVNLPSVTSKEASAVQLTSAGSIHPVNAFSNSNPDEKQQTRATSPSLQHSAKDPLGNARAQVQEEITREFAQIMASGSLKASEAAALAARRVLERHGMAASTVPSF</sequence>